<feature type="domain" description="Fimbrial-type adhesion" evidence="1">
    <location>
        <begin position="8"/>
        <end position="93"/>
    </location>
</feature>
<reference evidence="3" key="1">
    <citation type="submission" date="2014-05" db="EMBL/GenBank/DDBJ databases">
        <title>ATOL: Assembling a taxonomically balanced genome-scale reconstruction of the evolutionary history of the Enterobacteriaceae.</title>
        <authorList>
            <person name="Plunkett G. III"/>
            <person name="Neeno-Eckwall E.C."/>
            <person name="Glasner J.D."/>
            <person name="Perna N.T."/>
        </authorList>
    </citation>
    <scope>NUCLEOTIDE SEQUENCE [LARGE SCALE GENOMIC DNA]</scope>
    <source>
        <strain evidence="3">ATCC 49490</strain>
    </source>
</reference>
<comment type="caution">
    <text evidence="2">The sequence shown here is derived from an EMBL/GenBank/DDBJ whole genome shotgun (WGS) entry which is preliminary data.</text>
</comment>
<dbReference type="InterPro" id="IPR008966">
    <property type="entry name" value="Adhesion_dom_sf"/>
</dbReference>
<dbReference type="GO" id="GO:0007155">
    <property type="term" value="P:cell adhesion"/>
    <property type="evidence" value="ECO:0007669"/>
    <property type="project" value="InterPro"/>
</dbReference>
<dbReference type="Pfam" id="PF00419">
    <property type="entry name" value="Fimbrial"/>
    <property type="match status" value="1"/>
</dbReference>
<dbReference type="InterPro" id="IPR000259">
    <property type="entry name" value="Adhesion_dom_fimbrial"/>
</dbReference>
<dbReference type="Gene3D" id="2.60.40.1090">
    <property type="entry name" value="Fimbrial-type adhesion domain"/>
    <property type="match status" value="1"/>
</dbReference>
<dbReference type="Proteomes" id="UP000028630">
    <property type="component" value="Unassembled WGS sequence"/>
</dbReference>
<dbReference type="AlphaFoldDB" id="A0A084ZP97"/>
<keyword evidence="3" id="KW-1185">Reference proteome</keyword>
<sequence>MGKKAHAAFTGVTAGTDLLAVSASAGDVGVRLTSDLGTNIAINGPAWQSGNLVQGDNVLHFKAMLKTIAPAAPATVTVNEGDFTGQANFTLSYL</sequence>
<proteinExistence type="predicted"/>
<dbReference type="EMBL" id="JMTB01000117">
    <property type="protein sequence ID" value="KFB99291.1"/>
    <property type="molecule type" value="Genomic_DNA"/>
</dbReference>
<name>A0A084ZP97_9ENTR</name>
<protein>
    <recommendedName>
        <fullName evidence="1">Fimbrial-type adhesion domain-containing protein</fullName>
    </recommendedName>
</protein>
<evidence type="ECO:0000259" key="1">
    <source>
        <dbReference type="Pfam" id="PF00419"/>
    </source>
</evidence>
<organism evidence="2 3">
    <name type="scientific">Trabulsiella guamensis ATCC 49490</name>
    <dbReference type="NCBI Taxonomy" id="1005994"/>
    <lineage>
        <taxon>Bacteria</taxon>
        <taxon>Pseudomonadati</taxon>
        <taxon>Pseudomonadota</taxon>
        <taxon>Gammaproteobacteria</taxon>
        <taxon>Enterobacterales</taxon>
        <taxon>Enterobacteriaceae</taxon>
        <taxon>Trabulsiella</taxon>
    </lineage>
</organism>
<dbReference type="SUPFAM" id="SSF49401">
    <property type="entry name" value="Bacterial adhesins"/>
    <property type="match status" value="1"/>
</dbReference>
<evidence type="ECO:0000313" key="3">
    <source>
        <dbReference type="Proteomes" id="UP000028630"/>
    </source>
</evidence>
<accession>A0A084ZP97</accession>
<evidence type="ECO:0000313" key="2">
    <source>
        <dbReference type="EMBL" id="KFB99291.1"/>
    </source>
</evidence>
<gene>
    <name evidence="2" type="ORF">GTGU_04294</name>
</gene>
<dbReference type="GO" id="GO:0009289">
    <property type="term" value="C:pilus"/>
    <property type="evidence" value="ECO:0007669"/>
    <property type="project" value="InterPro"/>
</dbReference>
<dbReference type="InterPro" id="IPR036937">
    <property type="entry name" value="Adhesion_dom_fimbrial_sf"/>
</dbReference>